<dbReference type="InterPro" id="IPR036236">
    <property type="entry name" value="Znf_C2H2_sf"/>
</dbReference>
<organism evidence="8 9">
    <name type="scientific">Stomoxys calcitrans</name>
    <name type="common">Stable fly</name>
    <name type="synonym">Conops calcitrans</name>
    <dbReference type="NCBI Taxonomy" id="35570"/>
    <lineage>
        <taxon>Eukaryota</taxon>
        <taxon>Metazoa</taxon>
        <taxon>Ecdysozoa</taxon>
        <taxon>Arthropoda</taxon>
        <taxon>Hexapoda</taxon>
        <taxon>Insecta</taxon>
        <taxon>Pterygota</taxon>
        <taxon>Neoptera</taxon>
        <taxon>Endopterygota</taxon>
        <taxon>Diptera</taxon>
        <taxon>Brachycera</taxon>
        <taxon>Muscomorpha</taxon>
        <taxon>Muscoidea</taxon>
        <taxon>Muscidae</taxon>
        <taxon>Stomoxys</taxon>
    </lineage>
</organism>
<accession>A0A1I8P8J5</accession>
<evidence type="ECO:0000313" key="8">
    <source>
        <dbReference type="EnsemblMetazoa" id="SCAU005759-PA"/>
    </source>
</evidence>
<dbReference type="SMART" id="SM00355">
    <property type="entry name" value="ZnF_C2H2"/>
    <property type="match status" value="9"/>
</dbReference>
<dbReference type="Pfam" id="PF13912">
    <property type="entry name" value="zf-C2H2_6"/>
    <property type="match status" value="1"/>
</dbReference>
<feature type="domain" description="C2H2-type" evidence="7">
    <location>
        <begin position="308"/>
        <end position="336"/>
    </location>
</feature>
<feature type="domain" description="C2H2-type" evidence="7">
    <location>
        <begin position="336"/>
        <end position="363"/>
    </location>
</feature>
<feature type="region of interest" description="Disordered" evidence="6">
    <location>
        <begin position="128"/>
        <end position="182"/>
    </location>
</feature>
<feature type="domain" description="C2H2-type" evidence="7">
    <location>
        <begin position="517"/>
        <end position="545"/>
    </location>
</feature>
<evidence type="ECO:0000256" key="5">
    <source>
        <dbReference type="PROSITE-ProRule" id="PRU00042"/>
    </source>
</evidence>
<evidence type="ECO:0000256" key="6">
    <source>
        <dbReference type="SAM" id="MobiDB-lite"/>
    </source>
</evidence>
<keyword evidence="3 5" id="KW-0863">Zinc-finger</keyword>
<reference evidence="8" key="1">
    <citation type="submission" date="2020-05" db="UniProtKB">
        <authorList>
            <consortium name="EnsemblMetazoa"/>
        </authorList>
    </citation>
    <scope>IDENTIFICATION</scope>
    <source>
        <strain evidence="8">USDA</strain>
    </source>
</reference>
<evidence type="ECO:0000256" key="4">
    <source>
        <dbReference type="ARBA" id="ARBA00022833"/>
    </source>
</evidence>
<dbReference type="Proteomes" id="UP000095300">
    <property type="component" value="Unassembled WGS sequence"/>
</dbReference>
<keyword evidence="9" id="KW-1185">Reference proteome</keyword>
<dbReference type="Gene3D" id="3.40.1800.20">
    <property type="match status" value="1"/>
</dbReference>
<protein>
    <recommendedName>
        <fullName evidence="7">C2H2-type domain-containing protein</fullName>
    </recommendedName>
</protein>
<dbReference type="OrthoDB" id="8002153at2759"/>
<dbReference type="PROSITE" id="PS00028">
    <property type="entry name" value="ZINC_FINGER_C2H2_1"/>
    <property type="match status" value="7"/>
</dbReference>
<dbReference type="PANTHER" id="PTHR24379:SF121">
    <property type="entry name" value="C2H2-TYPE DOMAIN-CONTAINING PROTEIN"/>
    <property type="match status" value="1"/>
</dbReference>
<keyword evidence="2" id="KW-0677">Repeat</keyword>
<evidence type="ECO:0000256" key="3">
    <source>
        <dbReference type="ARBA" id="ARBA00022771"/>
    </source>
</evidence>
<dbReference type="PANTHER" id="PTHR24379">
    <property type="entry name" value="KRAB AND ZINC FINGER DOMAIN-CONTAINING"/>
    <property type="match status" value="1"/>
</dbReference>
<dbReference type="InterPro" id="IPR013087">
    <property type="entry name" value="Znf_C2H2_type"/>
</dbReference>
<dbReference type="STRING" id="35570.A0A1I8P8J5"/>
<evidence type="ECO:0000313" key="9">
    <source>
        <dbReference type="Proteomes" id="UP000095300"/>
    </source>
</evidence>
<dbReference type="Pfam" id="PF00096">
    <property type="entry name" value="zf-C2H2"/>
    <property type="match status" value="1"/>
</dbReference>
<dbReference type="KEGG" id="scac:106084597"/>
<keyword evidence="4" id="KW-0862">Zinc</keyword>
<keyword evidence="1" id="KW-0479">Metal-binding</keyword>
<name>A0A1I8P8J5_STOCA</name>
<dbReference type="GO" id="GO:0008270">
    <property type="term" value="F:zinc ion binding"/>
    <property type="evidence" value="ECO:0007669"/>
    <property type="project" value="UniProtKB-KW"/>
</dbReference>
<feature type="domain" description="C2H2-type" evidence="7">
    <location>
        <begin position="266"/>
        <end position="294"/>
    </location>
</feature>
<evidence type="ECO:0000256" key="1">
    <source>
        <dbReference type="ARBA" id="ARBA00022723"/>
    </source>
</evidence>
<evidence type="ECO:0000259" key="7">
    <source>
        <dbReference type="PROSITE" id="PS50157"/>
    </source>
</evidence>
<feature type="domain" description="C2H2-type" evidence="7">
    <location>
        <begin position="571"/>
        <end position="599"/>
    </location>
</feature>
<dbReference type="VEuPathDB" id="VectorBase:SCAU005759"/>
<evidence type="ECO:0000256" key="2">
    <source>
        <dbReference type="ARBA" id="ARBA00022737"/>
    </source>
</evidence>
<gene>
    <name evidence="8" type="primary">106084597</name>
</gene>
<proteinExistence type="predicted"/>
<dbReference type="AlphaFoldDB" id="A0A1I8P8J5"/>
<dbReference type="PROSITE" id="PS50157">
    <property type="entry name" value="ZINC_FINGER_C2H2_2"/>
    <property type="match status" value="6"/>
</dbReference>
<feature type="domain" description="C2H2-type" evidence="7">
    <location>
        <begin position="364"/>
        <end position="392"/>
    </location>
</feature>
<dbReference type="Gene3D" id="3.30.160.60">
    <property type="entry name" value="Classic Zinc Finger"/>
    <property type="match status" value="4"/>
</dbReference>
<dbReference type="EnsemblMetazoa" id="SCAU005759-RA">
    <property type="protein sequence ID" value="SCAU005759-PA"/>
    <property type="gene ID" value="SCAU005759"/>
</dbReference>
<dbReference type="SUPFAM" id="SSF57667">
    <property type="entry name" value="beta-beta-alpha zinc fingers"/>
    <property type="match status" value="3"/>
</dbReference>
<feature type="compositionally biased region" description="Polar residues" evidence="6">
    <location>
        <begin position="154"/>
        <end position="182"/>
    </location>
</feature>
<sequence>MEWEGRLQYICGKCWQHISEFHQFQESIIEAQKDLHLRIAVVKEAEEVVKVKSELNINQQKEQMGWHVAKELSATTEEFMKHTTLAFDIKTEEPLDLNSDYEELSASTEELKKPALLTFHIKTEEPLDLNSDYEDEGQLTDGEMSPISNRKENSMSYDESNEDYSSNNDDRPSSSMGQTNICSSDKKFSATKKSVEEFDELVALWRNSLQCEICHQLASTYSQLKEHFSKNHASEGCCYLMCCQLRLESRYDIENHIRYHNAPQQLRCDACCKAFRMENLLRNHKRNVHTSKGGDRNSVDSEKSEGKYRCDKCSKSYATRKHLYNHNLCVHKPKTYECNICDKSYVRPDALREHLASHKGEKTHACSFCPEAFTCRTYFRVHMKKYHNQEWKKMQNEAAQKETRKGYCRETRGERVVYVCIYCSKECDKRISMYYHAKRCQIDGGPTEPKKGFRLETRGEGIVHVCIYCSMEYEKRHSMYLHLNQCHKDDVSLAEKQAPMISDSPMIAEQQQQTILYKCQLCPEQYKTRASLYSHRRRIHKPKNANINQKKSTAYKLRFMNLYESGANGRFRCKTCSKEYEKKISLYTHIRRLHPLPQESQEELEKNSVYVKTEQYSANTNANEEMDEHEMPTEFQDATWNSEEFIKSEKEIIEL</sequence>